<gene>
    <name evidence="1" type="ORF">MNR06_10610</name>
</gene>
<evidence type="ECO:0000313" key="1">
    <source>
        <dbReference type="EMBL" id="UOF00153.1"/>
    </source>
</evidence>
<proteinExistence type="predicted"/>
<dbReference type="EMBL" id="CP093442">
    <property type="protein sequence ID" value="UOF00153.1"/>
    <property type="molecule type" value="Genomic_DNA"/>
</dbReference>
<evidence type="ECO:0000313" key="2">
    <source>
        <dbReference type="Proteomes" id="UP000830116"/>
    </source>
</evidence>
<dbReference type="RefSeq" id="WP_243535841.1">
    <property type="nucleotide sequence ID" value="NZ_CP093442.1"/>
</dbReference>
<keyword evidence="2" id="KW-1185">Reference proteome</keyword>
<dbReference type="Proteomes" id="UP000830116">
    <property type="component" value="Chromosome"/>
</dbReference>
<protein>
    <submittedName>
        <fullName evidence="1">Uncharacterized protein</fullName>
    </submittedName>
</protein>
<reference evidence="1" key="1">
    <citation type="submission" date="2022-03" db="EMBL/GenBank/DDBJ databases">
        <title>Genome Identification and Characterization of new species Bdellovibrio reynosense LBG001 sp. nov. from a Mexico soil sample.</title>
        <authorList>
            <person name="Camilli A."/>
            <person name="Ajao Y."/>
            <person name="Guo X."/>
        </authorList>
    </citation>
    <scope>NUCLEOTIDE SEQUENCE</scope>
    <source>
        <strain evidence="1">LBG001</strain>
    </source>
</reference>
<organism evidence="1 2">
    <name type="scientific">Bdellovibrio reynosensis</name>
    <dbReference type="NCBI Taxonomy" id="2835041"/>
    <lineage>
        <taxon>Bacteria</taxon>
        <taxon>Pseudomonadati</taxon>
        <taxon>Bdellovibrionota</taxon>
        <taxon>Bdellovibrionia</taxon>
        <taxon>Bdellovibrionales</taxon>
        <taxon>Pseudobdellovibrionaceae</taxon>
        <taxon>Bdellovibrio</taxon>
    </lineage>
</organism>
<sequence length="226" mass="25295">MMKNKPPLQKMSRFISLILILATLPFAVMLLNKKISQSRGIATDQVGYQEDLNYDLSEASVSEFKKAFKYQLLKNILVEKNLEGVVITVGGFQMKDSAGNKVSVCELYPTIDFFLSAEGVAFSGEIPQLIVRASCVPSTDHKHISSFPIPFQEIFETQLDQTMLTIEPGPTHLGGKVFFKNIVEFWPAQWVLSGIKLYPRDSRQSTLEVNGYEIISVLGAPLFINE</sequence>
<name>A0ABY4C5I3_9BACT</name>
<accession>A0ABY4C5I3</accession>